<accession>A0A4R6A3D0</accession>
<comment type="caution">
    <text evidence="2">The sequence shown here is derived from an EMBL/GenBank/DDBJ whole genome shotgun (WGS) entry which is preliminary data.</text>
</comment>
<proteinExistence type="predicted"/>
<keyword evidence="3" id="KW-1185">Reference proteome</keyword>
<evidence type="ECO:0000313" key="2">
    <source>
        <dbReference type="EMBL" id="TDL78141.1"/>
    </source>
</evidence>
<keyword evidence="2" id="KW-0808">Transferase</keyword>
<dbReference type="CDD" id="cd03801">
    <property type="entry name" value="GT4_PimA-like"/>
    <property type="match status" value="1"/>
</dbReference>
<dbReference type="Gene3D" id="3.40.50.2000">
    <property type="entry name" value="Glycogen Phosphorylase B"/>
    <property type="match status" value="1"/>
</dbReference>
<evidence type="ECO:0000256" key="1">
    <source>
        <dbReference type="SAM" id="MobiDB-lite"/>
    </source>
</evidence>
<dbReference type="OrthoDB" id="529131at2"/>
<reference evidence="2 3" key="1">
    <citation type="submission" date="2019-03" db="EMBL/GenBank/DDBJ databases">
        <title>Primorskyibacter sp. SS33 isolated from sediments.</title>
        <authorList>
            <person name="Xunke S."/>
        </authorList>
    </citation>
    <scope>NUCLEOTIDE SEQUENCE [LARGE SCALE GENOMIC DNA]</scope>
    <source>
        <strain evidence="2 3">SS33</strain>
    </source>
</reference>
<feature type="region of interest" description="Disordered" evidence="1">
    <location>
        <begin position="1"/>
        <end position="25"/>
    </location>
</feature>
<dbReference type="Pfam" id="PF13692">
    <property type="entry name" value="Glyco_trans_1_4"/>
    <property type="match status" value="1"/>
</dbReference>
<protein>
    <submittedName>
        <fullName evidence="2">Glycosyltransferase</fullName>
    </submittedName>
</protein>
<dbReference type="AlphaFoldDB" id="A0A4R6A3D0"/>
<dbReference type="EMBL" id="SNAA01000014">
    <property type="protein sequence ID" value="TDL78141.1"/>
    <property type="molecule type" value="Genomic_DNA"/>
</dbReference>
<organism evidence="2 3">
    <name type="scientific">Palleronia sediminis</name>
    <dbReference type="NCBI Taxonomy" id="2547833"/>
    <lineage>
        <taxon>Bacteria</taxon>
        <taxon>Pseudomonadati</taxon>
        <taxon>Pseudomonadota</taxon>
        <taxon>Alphaproteobacteria</taxon>
        <taxon>Rhodobacterales</taxon>
        <taxon>Roseobacteraceae</taxon>
        <taxon>Palleronia</taxon>
    </lineage>
</organism>
<dbReference type="GO" id="GO:0016740">
    <property type="term" value="F:transferase activity"/>
    <property type="evidence" value="ECO:0007669"/>
    <property type="project" value="UniProtKB-KW"/>
</dbReference>
<gene>
    <name evidence="2" type="ORF">E2L08_12645</name>
</gene>
<name>A0A4R6A3D0_9RHOB</name>
<dbReference type="PANTHER" id="PTHR12526">
    <property type="entry name" value="GLYCOSYLTRANSFERASE"/>
    <property type="match status" value="1"/>
</dbReference>
<evidence type="ECO:0000313" key="3">
    <source>
        <dbReference type="Proteomes" id="UP000295701"/>
    </source>
</evidence>
<dbReference type="Proteomes" id="UP000295701">
    <property type="component" value="Unassembled WGS sequence"/>
</dbReference>
<dbReference type="SUPFAM" id="SSF53756">
    <property type="entry name" value="UDP-Glycosyltransferase/glycogen phosphorylase"/>
    <property type="match status" value="1"/>
</dbReference>
<sequence length="367" mass="38992">MRVGYRPARPRGPRPRSAPPAPARGGGIGAAAVARVLFVVPRFHTNLAGAVRTLLDAGHEVAVFAGGETGIEDRRGLAPRIFGPKPDRAELRAALDAFAPEIALLRRTPGLTRAVRRGLDPRRTRTYEYALRPADASLGRLKRLRRWLRGEPATWVTPLPGTNGVENPRARFLPWPVDGDASGRVPGAVPHVLCVAKIAQPRKNHLAVIDALQATGRPFRLTLAGDTGLHASGASRDYLARVEARAAADPRIAVLPPQPFHEMPALYRAHDICVLAARDEPLGMAPLEAMAHGTIPLVARDAGAARYITGGIDGVLVDAQTPDALRAAFDGLLTATPAARVAMARAAAATARARFSGAAFLEAFARL</sequence>